<evidence type="ECO:0000256" key="1">
    <source>
        <dbReference type="ARBA" id="ARBA00022898"/>
    </source>
</evidence>
<accession>A0A9D7S793</accession>
<dbReference type="Gene3D" id="3.90.1150.10">
    <property type="entry name" value="Aspartate Aminotransferase, domain 1"/>
    <property type="match status" value="1"/>
</dbReference>
<dbReference type="InterPro" id="IPR015422">
    <property type="entry name" value="PyrdxlP-dep_Trfase_small"/>
</dbReference>
<feature type="domain" description="Aminotransferase class V" evidence="2">
    <location>
        <begin position="74"/>
        <end position="387"/>
    </location>
</feature>
<dbReference type="PANTHER" id="PTHR43092">
    <property type="entry name" value="L-CYSTEINE DESULFHYDRASE"/>
    <property type="match status" value="1"/>
</dbReference>
<dbReference type="PANTHER" id="PTHR43092:SF6">
    <property type="entry name" value="BLR1280 PROTEIN"/>
    <property type="match status" value="1"/>
</dbReference>
<dbReference type="EMBL" id="JADKFW010000004">
    <property type="protein sequence ID" value="MBK9717195.1"/>
    <property type="molecule type" value="Genomic_DNA"/>
</dbReference>
<evidence type="ECO:0000313" key="3">
    <source>
        <dbReference type="EMBL" id="MBK9717195.1"/>
    </source>
</evidence>
<protein>
    <submittedName>
        <fullName evidence="3">Aminotransferase class V-fold PLP-dependent enzyme</fullName>
    </submittedName>
</protein>
<comment type="caution">
    <text evidence="3">The sequence shown here is derived from an EMBL/GenBank/DDBJ whole genome shotgun (WGS) entry which is preliminary data.</text>
</comment>
<evidence type="ECO:0000259" key="2">
    <source>
        <dbReference type="Pfam" id="PF00266"/>
    </source>
</evidence>
<dbReference type="Gene3D" id="3.40.640.10">
    <property type="entry name" value="Type I PLP-dependent aspartate aminotransferase-like (Major domain)"/>
    <property type="match status" value="1"/>
</dbReference>
<dbReference type="Proteomes" id="UP000808349">
    <property type="component" value="Unassembled WGS sequence"/>
</dbReference>
<gene>
    <name evidence="3" type="ORF">IPO85_06725</name>
</gene>
<dbReference type="InterPro" id="IPR015421">
    <property type="entry name" value="PyrdxlP-dep_Trfase_major"/>
</dbReference>
<reference evidence="3 4" key="1">
    <citation type="submission" date="2020-10" db="EMBL/GenBank/DDBJ databases">
        <title>Connecting structure to function with the recovery of over 1000 high-quality activated sludge metagenome-assembled genomes encoding full-length rRNA genes using long-read sequencing.</title>
        <authorList>
            <person name="Singleton C.M."/>
            <person name="Petriglieri F."/>
            <person name="Kristensen J.M."/>
            <person name="Kirkegaard R.H."/>
            <person name="Michaelsen T.Y."/>
            <person name="Andersen M.H."/>
            <person name="Karst S.M."/>
            <person name="Dueholm M.S."/>
            <person name="Nielsen P.H."/>
            <person name="Albertsen M."/>
        </authorList>
    </citation>
    <scope>NUCLEOTIDE SEQUENCE [LARGE SCALE GENOMIC DNA]</scope>
    <source>
        <strain evidence="3">Ribe_18-Q3-R11-54_BAT3C.373</strain>
    </source>
</reference>
<name>A0A9D7S793_9BACT</name>
<sequence length="426" mass="48477">MKRRSILTAIGASSLGILNPSGLLQAATKQYQHALDDLNLIHATDDDDFWQQIRQAYSVSPTLINLNNGGVSPAPRVVQEAVDYYNRLCNEAPSYYMWRILDAGREPLRQKMADLAGTSPDELAFNRNSSESLETVIFGLRLKAGDEIVLTKQDYPNMINAWKQREKRDGLVLKWISFDFPIENKEQIVSKFADAFTSKTKVVHITHMINWNGQLLPAKEIAHEAHKRDIEVLVDGAHSFAHIPYKISDLDCDYFGTSLHKWMSAPIGSGLLYVKKEKIKNLYPFLASADPESTDIRKFESLGTRSFPIEQAIAHAIDFYNMIGTERKFKRLQYLKEYWVNKVKTHPKVNIHCPMSPDWGGALGMVSVTGKKPEELSEYLFTQYKIHTVSIDWENIHGVRITPNVYTMTKELDKLVKGILEFADKA</sequence>
<proteinExistence type="predicted"/>
<dbReference type="Pfam" id="PF00266">
    <property type="entry name" value="Aminotran_5"/>
    <property type="match status" value="1"/>
</dbReference>
<dbReference type="GO" id="GO:0008483">
    <property type="term" value="F:transaminase activity"/>
    <property type="evidence" value="ECO:0007669"/>
    <property type="project" value="UniProtKB-KW"/>
</dbReference>
<keyword evidence="3" id="KW-0032">Aminotransferase</keyword>
<dbReference type="SUPFAM" id="SSF53383">
    <property type="entry name" value="PLP-dependent transferases"/>
    <property type="match status" value="1"/>
</dbReference>
<keyword evidence="3" id="KW-0808">Transferase</keyword>
<evidence type="ECO:0000313" key="4">
    <source>
        <dbReference type="Proteomes" id="UP000808349"/>
    </source>
</evidence>
<organism evidence="3 4">
    <name type="scientific">Candidatus Defluviibacterium haderslevense</name>
    <dbReference type="NCBI Taxonomy" id="2981993"/>
    <lineage>
        <taxon>Bacteria</taxon>
        <taxon>Pseudomonadati</taxon>
        <taxon>Bacteroidota</taxon>
        <taxon>Saprospiria</taxon>
        <taxon>Saprospirales</taxon>
        <taxon>Saprospiraceae</taxon>
        <taxon>Candidatus Defluviibacterium</taxon>
    </lineage>
</organism>
<dbReference type="AlphaFoldDB" id="A0A9D7S793"/>
<dbReference type="InterPro" id="IPR015424">
    <property type="entry name" value="PyrdxlP-dep_Trfase"/>
</dbReference>
<keyword evidence="1" id="KW-0663">Pyridoxal phosphate</keyword>
<dbReference type="InterPro" id="IPR000192">
    <property type="entry name" value="Aminotrans_V_dom"/>
</dbReference>